<dbReference type="EMBL" id="WPNZ01000017">
    <property type="protein sequence ID" value="MVO88547.1"/>
    <property type="molecule type" value="Genomic_DNA"/>
</dbReference>
<dbReference type="AlphaFoldDB" id="A0A6L6X4A1"/>
<organism evidence="1 2">
    <name type="scientific">Streptomyces typhae</name>
    <dbReference type="NCBI Taxonomy" id="2681492"/>
    <lineage>
        <taxon>Bacteria</taxon>
        <taxon>Bacillati</taxon>
        <taxon>Actinomycetota</taxon>
        <taxon>Actinomycetes</taxon>
        <taxon>Kitasatosporales</taxon>
        <taxon>Streptomycetaceae</taxon>
        <taxon>Streptomyces</taxon>
    </lineage>
</organism>
<evidence type="ECO:0000313" key="2">
    <source>
        <dbReference type="Proteomes" id="UP000483802"/>
    </source>
</evidence>
<proteinExistence type="predicted"/>
<name>A0A6L6X4A1_9ACTN</name>
<evidence type="ECO:0000313" key="1">
    <source>
        <dbReference type="EMBL" id="MVO88547.1"/>
    </source>
</evidence>
<gene>
    <name evidence="1" type="ORF">GPA10_28235</name>
</gene>
<dbReference type="NCBIfam" id="NF033521">
    <property type="entry name" value="lasso_leader_L3"/>
    <property type="match status" value="1"/>
</dbReference>
<accession>A0A6L6X4A1</accession>
<dbReference type="Proteomes" id="UP000483802">
    <property type="component" value="Unassembled WGS sequence"/>
</dbReference>
<comment type="caution">
    <text evidence="1">The sequence shown here is derived from an EMBL/GenBank/DDBJ whole genome shotgun (WGS) entry which is preliminary data.</text>
</comment>
<sequence>MEMNDVYEPPVLEEIGGFAELTMAFGPCVENDWVWGTAWIC</sequence>
<dbReference type="RefSeq" id="WP_157167958.1">
    <property type="nucleotide sequence ID" value="NZ_WPNZ01000017.1"/>
</dbReference>
<keyword evidence="2" id="KW-1185">Reference proteome</keyword>
<reference evidence="1 2" key="1">
    <citation type="submission" date="2019-11" db="EMBL/GenBank/DDBJ databases">
        <title>Streptomyces typhae sp. nov., a novel endophytic actinomycete isolated from the root of cattail pollen (Typha angustifolia L.).</title>
        <authorList>
            <person name="Peng C."/>
        </authorList>
    </citation>
    <scope>NUCLEOTIDE SEQUENCE [LARGE SCALE GENOMIC DNA]</scope>
    <source>
        <strain evidence="2">p1417</strain>
    </source>
</reference>
<protein>
    <submittedName>
        <fullName evidence="1">Lasso RiPP family leader peptide-containing protein</fullName>
    </submittedName>
</protein>